<dbReference type="EMBL" id="ACYY01000025">
    <property type="protein sequence ID" value="EEW24116.1"/>
    <property type="molecule type" value="Genomic_DNA"/>
</dbReference>
<dbReference type="AlphaFoldDB" id="C8S4E9"/>
<reference evidence="5 6" key="1">
    <citation type="submission" date="2009-08" db="EMBL/GenBank/DDBJ databases">
        <title>The draft genome of Rhodobacter sp. SW2.</title>
        <authorList>
            <consortium name="US DOE Joint Genome Institute (JGI-PGF)"/>
            <person name="Lucas S."/>
            <person name="Copeland A."/>
            <person name="Lapidus A."/>
            <person name="Glavina del Rio T."/>
            <person name="Tice H."/>
            <person name="Bruce D."/>
            <person name="Goodwin L."/>
            <person name="Pitluck S."/>
            <person name="Larimer F."/>
            <person name="Land M.L."/>
            <person name="Hauser L."/>
            <person name="Emerson D."/>
        </authorList>
    </citation>
    <scope>NUCLEOTIDE SEQUENCE [LARGE SCALE GENOMIC DNA]</scope>
    <source>
        <strain evidence="5 6">SW2</strain>
    </source>
</reference>
<feature type="region of interest" description="Disordered" evidence="4">
    <location>
        <begin position="158"/>
        <end position="182"/>
    </location>
</feature>
<evidence type="ECO:0000256" key="4">
    <source>
        <dbReference type="SAM" id="MobiDB-lite"/>
    </source>
</evidence>
<keyword evidence="2 3" id="KW-0694">RNA-binding</keyword>
<accession>C8S4E9</accession>
<sequence length="182" mass="20937">MRRTRQRRRASHLDSAPPLAYLHRIMAEKSDPNSKLIAENRRARYDFAIESDIEAGIMLLGSEVKSLRLGGSNIAESYASVEGGELWLINGYIAPYVRAKTFGHEERRRRKLLVSKKELVRLWNATAREGMTIVPLKMYFNDRGIVKIKLGIAKGKKNQDKRATEAKRDWDRQKARLMKQNG</sequence>
<dbReference type="InterPro" id="IPR000037">
    <property type="entry name" value="SsrA-bd_prot"/>
</dbReference>
<dbReference type="PROSITE" id="PS01317">
    <property type="entry name" value="SSRP"/>
    <property type="match status" value="1"/>
</dbReference>
<dbReference type="GO" id="GO:0005829">
    <property type="term" value="C:cytosol"/>
    <property type="evidence" value="ECO:0007669"/>
    <property type="project" value="TreeGrafter"/>
</dbReference>
<proteinExistence type="inferred from homology"/>
<dbReference type="GO" id="GO:0070929">
    <property type="term" value="P:trans-translation"/>
    <property type="evidence" value="ECO:0007669"/>
    <property type="project" value="UniProtKB-UniRule"/>
</dbReference>
<protein>
    <recommendedName>
        <fullName evidence="3">SsrA-binding protein</fullName>
    </recommendedName>
    <alternativeName>
        <fullName evidence="3">Small protein B</fullName>
    </alternativeName>
</protein>
<keyword evidence="6" id="KW-1185">Reference proteome</keyword>
<keyword evidence="1 3" id="KW-0963">Cytoplasm</keyword>
<evidence type="ECO:0000256" key="1">
    <source>
        <dbReference type="ARBA" id="ARBA00022490"/>
    </source>
</evidence>
<dbReference type="NCBIfam" id="TIGR00086">
    <property type="entry name" value="smpB"/>
    <property type="match status" value="1"/>
</dbReference>
<dbReference type="InterPro" id="IPR023620">
    <property type="entry name" value="SmpB"/>
</dbReference>
<dbReference type="CDD" id="cd09294">
    <property type="entry name" value="SmpB"/>
    <property type="match status" value="1"/>
</dbReference>
<evidence type="ECO:0000313" key="6">
    <source>
        <dbReference type="Proteomes" id="UP000010121"/>
    </source>
</evidence>
<dbReference type="GO" id="GO:0070930">
    <property type="term" value="P:trans-translation-dependent protein tagging"/>
    <property type="evidence" value="ECO:0007669"/>
    <property type="project" value="TreeGrafter"/>
</dbReference>
<comment type="subcellular location">
    <subcellularLocation>
        <location evidence="3">Cytoplasm</location>
    </subcellularLocation>
    <text evidence="3">The tmRNA-SmpB complex associates with stalled 70S ribosomes.</text>
</comment>
<gene>
    <name evidence="3" type="primary">smpB</name>
    <name evidence="5" type="ORF">Rsw2DRAFT_2927</name>
</gene>
<name>C8S4E9_9RHOB</name>
<dbReference type="Proteomes" id="UP000010121">
    <property type="component" value="Unassembled WGS sequence"/>
</dbReference>
<dbReference type="GO" id="GO:0003723">
    <property type="term" value="F:RNA binding"/>
    <property type="evidence" value="ECO:0007669"/>
    <property type="project" value="UniProtKB-UniRule"/>
</dbReference>
<dbReference type="STRING" id="371731.Rsw2DRAFT_2927"/>
<dbReference type="NCBIfam" id="NF003843">
    <property type="entry name" value="PRK05422.1"/>
    <property type="match status" value="1"/>
</dbReference>
<comment type="function">
    <text evidence="3">Required for rescue of stalled ribosomes mediated by trans-translation. Binds to transfer-messenger RNA (tmRNA), required for stable association of tmRNA with ribosomes. tmRNA and SmpB together mimic tRNA shape, replacing the anticodon stem-loop with SmpB. tmRNA is encoded by the ssrA gene; the 2 termini fold to resemble tRNA(Ala) and it encodes a 'tag peptide', a short internal open reading frame. During trans-translation Ala-aminoacylated tmRNA acts like a tRNA, entering the A-site of stalled ribosomes, displacing the stalled mRNA. The ribosome then switches to translate the ORF on the tmRNA; the nascent peptide is terminated with the 'tag peptide' encoded by the tmRNA and targeted for degradation. The ribosome is freed to recommence translation, which seems to be the essential function of trans-translation.</text>
</comment>
<evidence type="ECO:0000313" key="5">
    <source>
        <dbReference type="EMBL" id="EEW24116.1"/>
    </source>
</evidence>
<feature type="compositionally biased region" description="Basic and acidic residues" evidence="4">
    <location>
        <begin position="158"/>
        <end position="174"/>
    </location>
</feature>
<evidence type="ECO:0000256" key="2">
    <source>
        <dbReference type="ARBA" id="ARBA00022884"/>
    </source>
</evidence>
<dbReference type="eggNOG" id="COG0691">
    <property type="taxonomic scope" value="Bacteria"/>
</dbReference>
<dbReference type="HAMAP" id="MF_00023">
    <property type="entry name" value="SmpB"/>
    <property type="match status" value="1"/>
</dbReference>
<dbReference type="SUPFAM" id="SSF74982">
    <property type="entry name" value="Small protein B (SmpB)"/>
    <property type="match status" value="1"/>
</dbReference>
<comment type="caution">
    <text evidence="5">The sequence shown here is derived from an EMBL/GenBank/DDBJ whole genome shotgun (WGS) entry which is preliminary data.</text>
</comment>
<dbReference type="Gene3D" id="2.40.280.10">
    <property type="match status" value="1"/>
</dbReference>
<evidence type="ECO:0000256" key="3">
    <source>
        <dbReference type="HAMAP-Rule" id="MF_00023"/>
    </source>
</evidence>
<comment type="similarity">
    <text evidence="3">Belongs to the SmpB family.</text>
</comment>
<dbReference type="PANTHER" id="PTHR30308">
    <property type="entry name" value="TMRNA-BINDING COMPONENT OF TRANS-TRANSLATION TAGGING COMPLEX"/>
    <property type="match status" value="1"/>
</dbReference>
<organism evidence="5 6">
    <name type="scientific">Rhodobacter ferrooxidans</name>
    <dbReference type="NCBI Taxonomy" id="371731"/>
    <lineage>
        <taxon>Bacteria</taxon>
        <taxon>Pseudomonadati</taxon>
        <taxon>Pseudomonadota</taxon>
        <taxon>Alphaproteobacteria</taxon>
        <taxon>Rhodobacterales</taxon>
        <taxon>Rhodobacter group</taxon>
        <taxon>Rhodobacter</taxon>
    </lineage>
</organism>
<dbReference type="Pfam" id="PF01668">
    <property type="entry name" value="SmpB"/>
    <property type="match status" value="1"/>
</dbReference>
<dbReference type="InterPro" id="IPR020081">
    <property type="entry name" value="SsrA-bd_prot_CS"/>
</dbReference>
<dbReference type="PANTHER" id="PTHR30308:SF2">
    <property type="entry name" value="SSRA-BINDING PROTEIN"/>
    <property type="match status" value="1"/>
</dbReference>